<dbReference type="Proteomes" id="UP000644441">
    <property type="component" value="Unassembled WGS sequence"/>
</dbReference>
<protein>
    <recommendedName>
        <fullName evidence="3">DUF4157 domain-containing protein</fullName>
    </recommendedName>
</protein>
<accession>A0ABS0AEX8</accession>
<sequence length="146" mass="16568">MDNYQNVRTAVIRWAQGHYRAIQDSGTELSDAGVDLARSVGVLEPTHIRVMLVDQVPIMEDPVISSLAKSVGMLNGTIMGMTFGHSIYIVRGFESARLYSHEFRHVYQYETFGSLEAFMEEYLHQVLTFGYSKAPLELDAKEFEIE</sequence>
<name>A0ABS0AEX8_9GAMM</name>
<gene>
    <name evidence="1" type="ORF">ISO4_01279</name>
</gene>
<dbReference type="RefSeq" id="WP_194855586.1">
    <property type="nucleotide sequence ID" value="NZ_ARXR01000007.1"/>
</dbReference>
<keyword evidence="2" id="KW-1185">Reference proteome</keyword>
<proteinExistence type="predicted"/>
<reference evidence="1 2" key="1">
    <citation type="submission" date="2012-09" db="EMBL/GenBank/DDBJ databases">
        <title>Genome Sequence of alkane-degrading Bacterium Alcanivorax venustensis ISO4.</title>
        <authorList>
            <person name="Lai Q."/>
            <person name="Shao Z."/>
        </authorList>
    </citation>
    <scope>NUCLEOTIDE SEQUENCE [LARGE SCALE GENOMIC DNA]</scope>
    <source>
        <strain evidence="1 2">ISO4</strain>
    </source>
</reference>
<comment type="caution">
    <text evidence="1">The sequence shown here is derived from an EMBL/GenBank/DDBJ whole genome shotgun (WGS) entry which is preliminary data.</text>
</comment>
<dbReference type="EMBL" id="ARXR01000007">
    <property type="protein sequence ID" value="MBF5052677.1"/>
    <property type="molecule type" value="Genomic_DNA"/>
</dbReference>
<evidence type="ECO:0008006" key="3">
    <source>
        <dbReference type="Google" id="ProtNLM"/>
    </source>
</evidence>
<evidence type="ECO:0000313" key="2">
    <source>
        <dbReference type="Proteomes" id="UP000644441"/>
    </source>
</evidence>
<evidence type="ECO:0000313" key="1">
    <source>
        <dbReference type="EMBL" id="MBF5052677.1"/>
    </source>
</evidence>
<organism evidence="1 2">
    <name type="scientific">Alloalcanivorax venustensis ISO4</name>
    <dbReference type="NCBI Taxonomy" id="1177184"/>
    <lineage>
        <taxon>Bacteria</taxon>
        <taxon>Pseudomonadati</taxon>
        <taxon>Pseudomonadota</taxon>
        <taxon>Gammaproteobacteria</taxon>
        <taxon>Oceanospirillales</taxon>
        <taxon>Alcanivoracaceae</taxon>
        <taxon>Alloalcanivorax</taxon>
    </lineage>
</organism>